<dbReference type="InterPro" id="IPR027396">
    <property type="entry name" value="DsrEFH-like"/>
</dbReference>
<reference evidence="1 2" key="1">
    <citation type="submission" date="2016-08" db="EMBL/GenBank/DDBJ databases">
        <authorList>
            <person name="Seilhamer J.J."/>
        </authorList>
    </citation>
    <scope>NUCLEOTIDE SEQUENCE [LARGE SCALE GENOMIC DNA]</scope>
    <source>
        <strain evidence="1 2">ANC 4874</strain>
    </source>
</reference>
<dbReference type="Pfam" id="PF04077">
    <property type="entry name" value="DsrH"/>
    <property type="match status" value="1"/>
</dbReference>
<dbReference type="EMBL" id="FMBK01000012">
    <property type="protein sequence ID" value="SCC72817.1"/>
    <property type="molecule type" value="Genomic_DNA"/>
</dbReference>
<dbReference type="InterPro" id="IPR007215">
    <property type="entry name" value="Sulphur_relay_TusB/DsrH"/>
</dbReference>
<organism evidence="1 2">
    <name type="scientific">Acinetobacter albensis</name>
    <dbReference type="NCBI Taxonomy" id="1673609"/>
    <lineage>
        <taxon>Bacteria</taxon>
        <taxon>Pseudomonadati</taxon>
        <taxon>Pseudomonadota</taxon>
        <taxon>Gammaproteobacteria</taxon>
        <taxon>Moraxellales</taxon>
        <taxon>Moraxellaceae</taxon>
        <taxon>Acinetobacter</taxon>
    </lineage>
</organism>
<dbReference type="AlphaFoldDB" id="A0A1C4GX82"/>
<dbReference type="Proteomes" id="UP000243661">
    <property type="component" value="Unassembled WGS sequence"/>
</dbReference>
<dbReference type="RefSeq" id="WP_053577838.1">
    <property type="nucleotide sequence ID" value="NZ_FMBK01000012.1"/>
</dbReference>
<dbReference type="OrthoDB" id="6710413at2"/>
<dbReference type="GO" id="GO:0005737">
    <property type="term" value="C:cytoplasm"/>
    <property type="evidence" value="ECO:0007669"/>
    <property type="project" value="InterPro"/>
</dbReference>
<dbReference type="Gene3D" id="3.40.1260.10">
    <property type="entry name" value="DsrEFH-like"/>
    <property type="match status" value="1"/>
</dbReference>
<protein>
    <submittedName>
        <fullName evidence="1">DsrH like protein</fullName>
    </submittedName>
</protein>
<name>A0A1C4GX82_9GAMM</name>
<proteinExistence type="predicted"/>
<dbReference type="GO" id="GO:0002143">
    <property type="term" value="P:tRNA wobble position uridine thiolation"/>
    <property type="evidence" value="ECO:0007669"/>
    <property type="project" value="InterPro"/>
</dbReference>
<dbReference type="SUPFAM" id="SSF75169">
    <property type="entry name" value="DsrEFH-like"/>
    <property type="match status" value="1"/>
</dbReference>
<accession>A0A1C4GX82</accession>
<sequence length="94" mass="10699">MSNKSLYLIQSSYSATPSALSKLAQTYSSEDRVILMGESVLHFQHTFIQQLNQFYILDRDAEILASQILENAIVISYEQFADLCLAYSRCIRLA</sequence>
<evidence type="ECO:0000313" key="1">
    <source>
        <dbReference type="EMBL" id="SCC72817.1"/>
    </source>
</evidence>
<evidence type="ECO:0000313" key="2">
    <source>
        <dbReference type="Proteomes" id="UP000243661"/>
    </source>
</evidence>
<gene>
    <name evidence="1" type="ORF">GA0116959_11290</name>
</gene>